<dbReference type="Pfam" id="PF00571">
    <property type="entry name" value="CBS"/>
    <property type="match status" value="2"/>
</dbReference>
<dbReference type="SUPFAM" id="SSF54631">
    <property type="entry name" value="CBS-domain pair"/>
    <property type="match status" value="1"/>
</dbReference>
<dbReference type="InterPro" id="IPR046342">
    <property type="entry name" value="CBS_dom_sf"/>
</dbReference>
<dbReference type="Gene3D" id="3.10.580.10">
    <property type="entry name" value="CBS-domain"/>
    <property type="match status" value="1"/>
</dbReference>
<dbReference type="Proteomes" id="UP000536604">
    <property type="component" value="Unassembled WGS sequence"/>
</dbReference>
<organism evidence="4 5">
    <name type="scientific">Nocardiopsis algeriensis</name>
    <dbReference type="NCBI Taxonomy" id="1478215"/>
    <lineage>
        <taxon>Bacteria</taxon>
        <taxon>Bacillati</taxon>
        <taxon>Actinomycetota</taxon>
        <taxon>Actinomycetes</taxon>
        <taxon>Streptosporangiales</taxon>
        <taxon>Nocardiopsidaceae</taxon>
        <taxon>Nocardiopsis</taxon>
    </lineage>
</organism>
<dbReference type="RefSeq" id="WP_184293331.1">
    <property type="nucleotide sequence ID" value="NZ_JACHJO010000012.1"/>
</dbReference>
<proteinExistence type="predicted"/>
<keyword evidence="1 2" id="KW-0129">CBS domain</keyword>
<evidence type="ECO:0000256" key="2">
    <source>
        <dbReference type="PROSITE-ProRule" id="PRU00703"/>
    </source>
</evidence>
<dbReference type="EMBL" id="JACHJO010000012">
    <property type="protein sequence ID" value="MBB6121888.1"/>
    <property type="molecule type" value="Genomic_DNA"/>
</dbReference>
<sequence length="140" mass="14734">MAARSIADVMSTSVRTVTPDATLREVAEIMRDSDIGDVIVAEGDNLVGIVTDRDIVVRCVAEGGDPATRTAGEVRSSQMVTVPPQSGIRDAADTMRKNALRRLPVVEGEKVVGVVSMGDLAEVADQDSALADVSEAEPNR</sequence>
<comment type="caution">
    <text evidence="4">The sequence shown here is derived from an EMBL/GenBank/DDBJ whole genome shotgun (WGS) entry which is preliminary data.</text>
</comment>
<dbReference type="PANTHER" id="PTHR43080">
    <property type="entry name" value="CBS DOMAIN-CONTAINING PROTEIN CBSX3, MITOCHONDRIAL"/>
    <property type="match status" value="1"/>
</dbReference>
<feature type="domain" description="CBS" evidence="3">
    <location>
        <begin position="75"/>
        <end position="130"/>
    </location>
</feature>
<reference evidence="4 5" key="1">
    <citation type="submission" date="2020-08" db="EMBL/GenBank/DDBJ databases">
        <title>Genomic Encyclopedia of Type Strains, Phase III (KMG-III): the genomes of soil and plant-associated and newly described type strains.</title>
        <authorList>
            <person name="Whitman W."/>
        </authorList>
    </citation>
    <scope>NUCLEOTIDE SEQUENCE [LARGE SCALE GENOMIC DNA]</scope>
    <source>
        <strain evidence="4 5">CECT 8712</strain>
    </source>
</reference>
<evidence type="ECO:0000259" key="3">
    <source>
        <dbReference type="PROSITE" id="PS51371"/>
    </source>
</evidence>
<dbReference type="AlphaFoldDB" id="A0A841J055"/>
<dbReference type="InterPro" id="IPR000644">
    <property type="entry name" value="CBS_dom"/>
</dbReference>
<dbReference type="InterPro" id="IPR051257">
    <property type="entry name" value="Diverse_CBS-Domain"/>
</dbReference>
<evidence type="ECO:0000313" key="5">
    <source>
        <dbReference type="Proteomes" id="UP000536604"/>
    </source>
</evidence>
<gene>
    <name evidence="4" type="ORF">FHS13_003867</name>
</gene>
<feature type="domain" description="CBS" evidence="3">
    <location>
        <begin position="10"/>
        <end position="66"/>
    </location>
</feature>
<evidence type="ECO:0000256" key="1">
    <source>
        <dbReference type="ARBA" id="ARBA00023122"/>
    </source>
</evidence>
<protein>
    <submittedName>
        <fullName evidence="4">CBS domain-containing protein</fullName>
    </submittedName>
</protein>
<keyword evidence="5" id="KW-1185">Reference proteome</keyword>
<dbReference type="PANTHER" id="PTHR43080:SF2">
    <property type="entry name" value="CBS DOMAIN-CONTAINING PROTEIN"/>
    <property type="match status" value="1"/>
</dbReference>
<accession>A0A841J055</accession>
<name>A0A841J055_9ACTN</name>
<dbReference type="SMART" id="SM00116">
    <property type="entry name" value="CBS"/>
    <property type="match status" value="2"/>
</dbReference>
<evidence type="ECO:0000313" key="4">
    <source>
        <dbReference type="EMBL" id="MBB6121888.1"/>
    </source>
</evidence>
<dbReference type="PROSITE" id="PS51371">
    <property type="entry name" value="CBS"/>
    <property type="match status" value="2"/>
</dbReference>